<protein>
    <recommendedName>
        <fullName evidence="3">NADH-quinone oxidoreductase subunit C</fullName>
        <ecNumber evidence="3">7.1.1.-</ecNumber>
    </recommendedName>
    <alternativeName>
        <fullName evidence="3">NADH dehydrogenase I subunit C</fullName>
    </alternativeName>
    <alternativeName>
        <fullName evidence="3">NDH-1 subunit C</fullName>
    </alternativeName>
</protein>
<dbReference type="AlphaFoldDB" id="A0A259U4A2"/>
<keyword evidence="3" id="KW-1003">Cell membrane</keyword>
<keyword evidence="3 4" id="KW-1278">Translocase</keyword>
<dbReference type="InterPro" id="IPR020396">
    <property type="entry name" value="NADH_UbQ_OxRdtase_CS"/>
</dbReference>
<dbReference type="InterPro" id="IPR001268">
    <property type="entry name" value="NADH_UbQ_OxRdtase_30kDa_su"/>
</dbReference>
<feature type="domain" description="NADH:ubiquinone oxidoreductase 30kDa subunit" evidence="7">
    <location>
        <begin position="76"/>
        <end position="193"/>
    </location>
</feature>
<feature type="compositionally biased region" description="Basic and acidic residues" evidence="6">
    <location>
        <begin position="217"/>
        <end position="226"/>
    </location>
</feature>
<dbReference type="PANTHER" id="PTHR10884">
    <property type="entry name" value="NADH DEHYDROGENASE UBIQUINONE IRON-SULFUR PROTEIN 3"/>
    <property type="match status" value="1"/>
</dbReference>
<dbReference type="Proteomes" id="UP000216446">
    <property type="component" value="Unassembled WGS sequence"/>
</dbReference>
<evidence type="ECO:0000313" key="8">
    <source>
        <dbReference type="EMBL" id="OZC04697.1"/>
    </source>
</evidence>
<dbReference type="InParanoid" id="A0A259U4A2"/>
<evidence type="ECO:0000256" key="6">
    <source>
        <dbReference type="SAM" id="MobiDB-lite"/>
    </source>
</evidence>
<evidence type="ECO:0000256" key="1">
    <source>
        <dbReference type="ARBA" id="ARBA00007569"/>
    </source>
</evidence>
<keyword evidence="9" id="KW-1185">Reference proteome</keyword>
<keyword evidence="3" id="KW-0830">Ubiquinone</keyword>
<keyword evidence="3 5" id="KW-0874">Quinone</keyword>
<evidence type="ECO:0000256" key="2">
    <source>
        <dbReference type="ARBA" id="ARBA00022448"/>
    </source>
</evidence>
<proteinExistence type="inferred from homology"/>
<comment type="function">
    <text evidence="3">NDH-1 shuttles electrons from NADH, via FMN and iron-sulfur (Fe-S) centers, to quinones in the respiratory chain. The immediate electron acceptor for the enzyme in this species is believed to be ubiquinone. Couples the redox reaction to proton translocation (for every two electrons transferred, four hydrogen ions are translocated across the cytoplasmic membrane), and thus conserves the redox energy in a proton gradient.</text>
</comment>
<comment type="catalytic activity">
    <reaction evidence="3 5">
        <text>a quinone + NADH + 5 H(+)(in) = a quinol + NAD(+) + 4 H(+)(out)</text>
        <dbReference type="Rhea" id="RHEA:57888"/>
        <dbReference type="ChEBI" id="CHEBI:15378"/>
        <dbReference type="ChEBI" id="CHEBI:24646"/>
        <dbReference type="ChEBI" id="CHEBI:57540"/>
        <dbReference type="ChEBI" id="CHEBI:57945"/>
        <dbReference type="ChEBI" id="CHEBI:132124"/>
    </reaction>
</comment>
<comment type="subcellular location">
    <subcellularLocation>
        <location evidence="3">Cell membrane</location>
        <topology evidence="3">Peripheral membrane protein</topology>
        <orientation evidence="3">Cytoplasmic side</orientation>
    </subcellularLocation>
</comment>
<dbReference type="SUPFAM" id="SSF143243">
    <property type="entry name" value="Nqo5-like"/>
    <property type="match status" value="1"/>
</dbReference>
<dbReference type="InterPro" id="IPR010218">
    <property type="entry name" value="NADH_DH_suC"/>
</dbReference>
<dbReference type="Pfam" id="PF00329">
    <property type="entry name" value="Complex1_30kDa"/>
    <property type="match status" value="1"/>
</dbReference>
<sequence length="226" mass="25742">MGGPDDGLQVDPGQETQTLKFYFTPRVGLAGEVERLKSENPHAKSSTYLPDLADALKARFGDAIGEVTLYAGETTVYVDRASIREVCRALRMEMGFDYLSDMGTIDRFTEEDRFEVFYNLLNLKARQRLRLKVRVDEEDAVVPSVMSIWRAADWHEREAWDMMGITFDGHPDLRRLYMPEDFEYHPARKEFPTLGIPGSLPLPPNEPDGPLTMDPFARAHGDMPKQ</sequence>
<evidence type="ECO:0000256" key="4">
    <source>
        <dbReference type="RuleBase" id="RU003456"/>
    </source>
</evidence>
<dbReference type="PANTHER" id="PTHR10884:SF14">
    <property type="entry name" value="NADH DEHYDROGENASE [UBIQUINONE] IRON-SULFUR PROTEIN 3, MITOCHONDRIAL"/>
    <property type="match status" value="1"/>
</dbReference>
<dbReference type="GO" id="GO:0005886">
    <property type="term" value="C:plasma membrane"/>
    <property type="evidence" value="ECO:0007669"/>
    <property type="project" value="UniProtKB-SubCell"/>
</dbReference>
<keyword evidence="2 3" id="KW-0813">Transport</keyword>
<dbReference type="EMBL" id="MQWB01000001">
    <property type="protein sequence ID" value="OZC04697.1"/>
    <property type="molecule type" value="Genomic_DNA"/>
</dbReference>
<comment type="similarity">
    <text evidence="1 3 4">Belongs to the complex I 30 kDa subunit family.</text>
</comment>
<keyword evidence="3" id="KW-0472">Membrane</keyword>
<dbReference type="GO" id="GO:0050136">
    <property type="term" value="F:NADH dehydrogenase (quinone) (non-electrogenic) activity"/>
    <property type="evidence" value="ECO:0007669"/>
    <property type="project" value="UniProtKB-UniRule"/>
</dbReference>
<dbReference type="PROSITE" id="PS00542">
    <property type="entry name" value="COMPLEX1_30K"/>
    <property type="match status" value="1"/>
</dbReference>
<keyword evidence="3 4" id="KW-0520">NAD</keyword>
<feature type="region of interest" description="Disordered" evidence="6">
    <location>
        <begin position="197"/>
        <end position="226"/>
    </location>
</feature>
<dbReference type="Gene3D" id="3.30.460.80">
    <property type="entry name" value="NADH:ubiquinone oxidoreductase, 30kDa subunit"/>
    <property type="match status" value="1"/>
</dbReference>
<evidence type="ECO:0000256" key="5">
    <source>
        <dbReference type="RuleBase" id="RU003582"/>
    </source>
</evidence>
<name>A0A259U4A2_9BACT</name>
<evidence type="ECO:0000313" key="9">
    <source>
        <dbReference type="Proteomes" id="UP000216446"/>
    </source>
</evidence>
<comment type="subunit">
    <text evidence="3">NDH-1 is composed of 14 different subunits. Subunits NuoB, C, D, E, F, and G constitute the peripheral sector of the complex.</text>
</comment>
<organism evidence="8 9">
    <name type="scientific">Rubricoccus marinus</name>
    <dbReference type="NCBI Taxonomy" id="716817"/>
    <lineage>
        <taxon>Bacteria</taxon>
        <taxon>Pseudomonadati</taxon>
        <taxon>Rhodothermota</taxon>
        <taxon>Rhodothermia</taxon>
        <taxon>Rhodothermales</taxon>
        <taxon>Rubricoccaceae</taxon>
        <taxon>Rubricoccus</taxon>
    </lineage>
</organism>
<accession>A0A259U4A2</accession>
<dbReference type="NCBIfam" id="TIGR01961">
    <property type="entry name" value="NuoC_fam"/>
    <property type="match status" value="1"/>
</dbReference>
<evidence type="ECO:0000256" key="3">
    <source>
        <dbReference type="HAMAP-Rule" id="MF_01357"/>
    </source>
</evidence>
<dbReference type="EC" id="7.1.1.-" evidence="3"/>
<dbReference type="GO" id="GO:0048038">
    <property type="term" value="F:quinone binding"/>
    <property type="evidence" value="ECO:0007669"/>
    <property type="project" value="UniProtKB-KW"/>
</dbReference>
<dbReference type="InterPro" id="IPR037232">
    <property type="entry name" value="NADH_quin_OxRdtase_su_C/D-like"/>
</dbReference>
<reference evidence="8 9" key="1">
    <citation type="submission" date="2016-11" db="EMBL/GenBank/DDBJ databases">
        <title>Study of marine rhodopsin-containing bacteria.</title>
        <authorList>
            <person name="Yoshizawa S."/>
            <person name="Kumagai Y."/>
            <person name="Kogure K."/>
        </authorList>
    </citation>
    <scope>NUCLEOTIDE SEQUENCE [LARGE SCALE GENOMIC DNA]</scope>
    <source>
        <strain evidence="8 9">SG-29</strain>
    </source>
</reference>
<gene>
    <name evidence="3" type="primary">nuoC</name>
    <name evidence="8" type="ORF">BSZ36_10920</name>
</gene>
<comment type="caution">
    <text evidence="8">The sequence shown here is derived from an EMBL/GenBank/DDBJ whole genome shotgun (WGS) entry which is preliminary data.</text>
</comment>
<evidence type="ECO:0000259" key="7">
    <source>
        <dbReference type="Pfam" id="PF00329"/>
    </source>
</evidence>
<dbReference type="GO" id="GO:0008137">
    <property type="term" value="F:NADH dehydrogenase (ubiquinone) activity"/>
    <property type="evidence" value="ECO:0007669"/>
    <property type="project" value="InterPro"/>
</dbReference>
<dbReference type="HAMAP" id="MF_01357">
    <property type="entry name" value="NDH1_NuoC"/>
    <property type="match status" value="1"/>
</dbReference>